<evidence type="ECO:0000313" key="2">
    <source>
        <dbReference type="Proteomes" id="UP000422232"/>
    </source>
</evidence>
<protein>
    <submittedName>
        <fullName evidence="1">Uncharacterized protein</fullName>
    </submittedName>
</protein>
<evidence type="ECO:0000313" key="1">
    <source>
        <dbReference type="EMBL" id="QGO04794.1"/>
    </source>
</evidence>
<reference evidence="1 2" key="1">
    <citation type="submission" date="2019-04" db="EMBL/GenBank/DDBJ databases">
        <title>Complete genome sequencing of Piscirickettsia salmonis strain Psal-009.</title>
        <authorList>
            <person name="Schober I."/>
            <person name="Bunk B."/>
            <person name="Sproer C."/>
            <person name="Carril G.P."/>
            <person name="Riedel T."/>
            <person name="Flores-Herrera P.A."/>
            <person name="Nourdin-Galindo G."/>
            <person name="Marshall S.H."/>
            <person name="Overmann J."/>
        </authorList>
    </citation>
    <scope>NUCLEOTIDE SEQUENCE [LARGE SCALE GENOMIC DNA]</scope>
    <source>
        <strain evidence="1 2">Psal-009</strain>
    </source>
</reference>
<accession>A0A9Q6PUB6</accession>
<gene>
    <name evidence="1" type="ORF">Psal009_00668</name>
</gene>
<keyword evidence="2" id="KW-1185">Reference proteome</keyword>
<organism evidence="1 2">
    <name type="scientific">Piscirickettsia salmonis</name>
    <dbReference type="NCBI Taxonomy" id="1238"/>
    <lineage>
        <taxon>Bacteria</taxon>
        <taxon>Pseudomonadati</taxon>
        <taxon>Pseudomonadota</taxon>
        <taxon>Gammaproteobacteria</taxon>
        <taxon>Thiotrichales</taxon>
        <taxon>Piscirickettsiaceae</taxon>
        <taxon>Piscirickettsia</taxon>
    </lineage>
</organism>
<proteinExistence type="predicted"/>
<dbReference type="EMBL" id="CP038908">
    <property type="protein sequence ID" value="QGO04794.1"/>
    <property type="molecule type" value="Genomic_DNA"/>
</dbReference>
<dbReference type="Proteomes" id="UP000422232">
    <property type="component" value="Chromosome"/>
</dbReference>
<dbReference type="AlphaFoldDB" id="A0A9Q6PUB6"/>
<name>A0A9Q6PUB6_PISSA</name>
<sequence length="203" mass="23810">MRLTINHSHPCTQHNKKHSLYLTIKKVQFKIIMKITNHKLNRLKITFYQFLLIISSFFILSILLGYPISFYLFNYQWFFGLAIPSTICAYFFYKELTHFRLLKPTTIYFIQLLLTNTLFMFLFYFTWASIHPGIAYMIKYPGVSDMINPPPMIHPFLSLKNFFHYIVLYGLSLAFIGAAIISLIVTVCNLVALIIRNLAISSR</sequence>